<dbReference type="PANTHER" id="PTHR21180:SF32">
    <property type="entry name" value="ENDONUCLEASE_EXONUCLEASE_PHOSPHATASE FAMILY DOMAIN-CONTAINING PROTEIN 1"/>
    <property type="match status" value="1"/>
</dbReference>
<evidence type="ECO:0000256" key="1">
    <source>
        <dbReference type="SAM" id="MobiDB-lite"/>
    </source>
</evidence>
<evidence type="ECO:0000313" key="3">
    <source>
        <dbReference type="EMBL" id="OUT08902.1"/>
    </source>
</evidence>
<organism evidence="3 4">
    <name type="scientific">Campylobacter concisus</name>
    <dbReference type="NCBI Taxonomy" id="199"/>
    <lineage>
        <taxon>Bacteria</taxon>
        <taxon>Pseudomonadati</taxon>
        <taxon>Campylobacterota</taxon>
        <taxon>Epsilonproteobacteria</taxon>
        <taxon>Campylobacterales</taxon>
        <taxon>Campylobacteraceae</taxon>
        <taxon>Campylobacter</taxon>
    </lineage>
</organism>
<accession>A0A1Y5MTD3</accession>
<dbReference type="InterPro" id="IPR010994">
    <property type="entry name" value="RuvA_2-like"/>
</dbReference>
<feature type="region of interest" description="Disordered" evidence="1">
    <location>
        <begin position="75"/>
        <end position="104"/>
    </location>
</feature>
<reference evidence="3 4" key="1">
    <citation type="submission" date="2017-04" db="EMBL/GenBank/DDBJ databases">
        <title>Complete genome of Campylobacter concisus ATCC 33237T and draft genomes for an additional eight well characterized C. concisus strains.</title>
        <authorList>
            <person name="Cornelius A.J."/>
            <person name="Miller W.G."/>
            <person name="Lastovica A.J."/>
            <person name="On S.L."/>
            <person name="French N.P."/>
            <person name="Vandenberg O."/>
            <person name="Biggs P.J."/>
        </authorList>
    </citation>
    <scope>NUCLEOTIDE SEQUENCE [LARGE SCALE GENOMIC DNA]</scope>
    <source>
        <strain evidence="3 4">CCUG 19995</strain>
    </source>
</reference>
<dbReference type="EMBL" id="NDYN01000001">
    <property type="protein sequence ID" value="OUT08902.1"/>
    <property type="molecule type" value="Genomic_DNA"/>
</dbReference>
<name>A0A1Y5MTD3_9BACT</name>
<dbReference type="InterPro" id="IPR051675">
    <property type="entry name" value="Endo/Exo/Phosphatase_dom_1"/>
</dbReference>
<dbReference type="PANTHER" id="PTHR21180">
    <property type="entry name" value="ENDONUCLEASE/EXONUCLEASE/PHOSPHATASE FAMILY DOMAIN-CONTAINING PROTEIN 1"/>
    <property type="match status" value="1"/>
</dbReference>
<feature type="chain" id="PRO_5013164741" evidence="2">
    <location>
        <begin position="19"/>
        <end position="104"/>
    </location>
</feature>
<protein>
    <submittedName>
        <fullName evidence="3">Competence protein ComEA</fullName>
    </submittedName>
</protein>
<dbReference type="SUPFAM" id="SSF47781">
    <property type="entry name" value="RuvA domain 2-like"/>
    <property type="match status" value="1"/>
</dbReference>
<dbReference type="RefSeq" id="WP_087582403.1">
    <property type="nucleotide sequence ID" value="NZ_NDYN01000001.1"/>
</dbReference>
<dbReference type="Gene3D" id="1.10.150.280">
    <property type="entry name" value="AF1531-like domain"/>
    <property type="match status" value="1"/>
</dbReference>
<feature type="compositionally biased region" description="Basic residues" evidence="1">
    <location>
        <begin position="87"/>
        <end position="104"/>
    </location>
</feature>
<feature type="signal peptide" evidence="2">
    <location>
        <begin position="1"/>
        <end position="18"/>
    </location>
</feature>
<comment type="caution">
    <text evidence="3">The sequence shown here is derived from an EMBL/GenBank/DDBJ whole genome shotgun (WGS) entry which is preliminary data.</text>
</comment>
<feature type="compositionally biased region" description="Basic and acidic residues" evidence="1">
    <location>
        <begin position="75"/>
        <end position="86"/>
    </location>
</feature>
<gene>
    <name evidence="3" type="ORF">B9N65_00770</name>
</gene>
<sequence>MKSLKILLCLALASLAYGADLNTASKSELMSLGLNKSQALNVIKYRKAHKFTSVEELEKVQGIGFNDMQKVKEKLSVKDSQKAKKAEPKKKSKSKKLKSKKKKK</sequence>
<evidence type="ECO:0000256" key="2">
    <source>
        <dbReference type="SAM" id="SignalP"/>
    </source>
</evidence>
<proteinExistence type="predicted"/>
<keyword evidence="2" id="KW-0732">Signal</keyword>
<dbReference type="AlphaFoldDB" id="A0A1Y5MTD3"/>
<evidence type="ECO:0000313" key="4">
    <source>
        <dbReference type="Proteomes" id="UP000196317"/>
    </source>
</evidence>
<dbReference type="Proteomes" id="UP000196317">
    <property type="component" value="Unassembled WGS sequence"/>
</dbReference>
<dbReference type="Pfam" id="PF12836">
    <property type="entry name" value="HHH_3"/>
    <property type="match status" value="1"/>
</dbReference>